<dbReference type="InterPro" id="IPR051721">
    <property type="entry name" value="Biopterin_syn/organic_redct"/>
</dbReference>
<dbReference type="PANTHER" id="PTHR44085:SF2">
    <property type="entry name" value="SEPIAPTERIN REDUCTASE"/>
    <property type="match status" value="1"/>
</dbReference>
<dbReference type="InterPro" id="IPR020904">
    <property type="entry name" value="Sc_DH/Rdtase_CS"/>
</dbReference>
<dbReference type="Proteomes" id="UP001235760">
    <property type="component" value="Unassembled WGS sequence"/>
</dbReference>
<evidence type="ECO:0000256" key="2">
    <source>
        <dbReference type="ARBA" id="ARBA00022490"/>
    </source>
</evidence>
<dbReference type="RefSeq" id="WP_305747897.1">
    <property type="nucleotide sequence ID" value="NZ_JAUZEE010000001.1"/>
</dbReference>
<dbReference type="SUPFAM" id="SSF51735">
    <property type="entry name" value="NAD(P)-binding Rossmann-fold domains"/>
    <property type="match status" value="1"/>
</dbReference>
<accession>A0ABT9FYM1</accession>
<evidence type="ECO:0000256" key="4">
    <source>
        <dbReference type="ARBA" id="ARBA00023002"/>
    </source>
</evidence>
<dbReference type="PRINTS" id="PR00081">
    <property type="entry name" value="GDHRDH"/>
</dbReference>
<comment type="subcellular location">
    <subcellularLocation>
        <location evidence="1">Cytoplasm</location>
    </subcellularLocation>
</comment>
<organism evidence="5 6">
    <name type="scientific">Leptothrix discophora</name>
    <dbReference type="NCBI Taxonomy" id="89"/>
    <lineage>
        <taxon>Bacteria</taxon>
        <taxon>Pseudomonadati</taxon>
        <taxon>Pseudomonadota</taxon>
        <taxon>Betaproteobacteria</taxon>
        <taxon>Burkholderiales</taxon>
        <taxon>Sphaerotilaceae</taxon>
        <taxon>Leptothrix</taxon>
    </lineage>
</organism>
<sequence>MKLALVTGGSRGLGLALCQQLEQAGWQLREFSRSAPHAHSVRVDFADPDAVVDAVEATLAAIDPLACTELLVIGNAGTLSPIGPTWRQPARTLRQNLDANLTSAILFLATVVRHFRAAPCRKTILTVSSGAATKGYAGWSLYSASKAGLEGYIRALAAEEAREPQPFIAVSVNPGVIDTAMQALIRSTDAADFPEVERFRQRHRDGQLATPAAVAASILRLAARDDLPAGGVVDAAPGR</sequence>
<evidence type="ECO:0000313" key="5">
    <source>
        <dbReference type="EMBL" id="MDP4299338.1"/>
    </source>
</evidence>
<dbReference type="PANTHER" id="PTHR44085">
    <property type="entry name" value="SEPIAPTERIN REDUCTASE"/>
    <property type="match status" value="1"/>
</dbReference>
<dbReference type="InterPro" id="IPR002347">
    <property type="entry name" value="SDR_fam"/>
</dbReference>
<dbReference type="Pfam" id="PF00106">
    <property type="entry name" value="adh_short"/>
    <property type="match status" value="1"/>
</dbReference>
<protein>
    <submittedName>
        <fullName evidence="5">SDR family NAD(P)-dependent oxidoreductase</fullName>
    </submittedName>
</protein>
<name>A0ABT9FYM1_LEPDI</name>
<dbReference type="EMBL" id="JAUZEE010000001">
    <property type="protein sequence ID" value="MDP4299338.1"/>
    <property type="molecule type" value="Genomic_DNA"/>
</dbReference>
<dbReference type="InterPro" id="IPR036291">
    <property type="entry name" value="NAD(P)-bd_dom_sf"/>
</dbReference>
<dbReference type="PROSITE" id="PS00061">
    <property type="entry name" value="ADH_SHORT"/>
    <property type="match status" value="1"/>
</dbReference>
<evidence type="ECO:0000313" key="6">
    <source>
        <dbReference type="Proteomes" id="UP001235760"/>
    </source>
</evidence>
<keyword evidence="6" id="KW-1185">Reference proteome</keyword>
<reference evidence="5 6" key="1">
    <citation type="submission" date="2023-08" db="EMBL/GenBank/DDBJ databases">
        <authorList>
            <person name="Roldan D.M."/>
            <person name="Menes R.J."/>
        </authorList>
    </citation>
    <scope>NUCLEOTIDE SEQUENCE [LARGE SCALE GENOMIC DNA]</scope>
    <source>
        <strain evidence="5 6">CCM 2812</strain>
    </source>
</reference>
<keyword evidence="2" id="KW-0963">Cytoplasm</keyword>
<gene>
    <name evidence="5" type="ORF">Q8X39_01710</name>
</gene>
<evidence type="ECO:0000256" key="1">
    <source>
        <dbReference type="ARBA" id="ARBA00004496"/>
    </source>
</evidence>
<evidence type="ECO:0000256" key="3">
    <source>
        <dbReference type="ARBA" id="ARBA00022857"/>
    </source>
</evidence>
<keyword evidence="4" id="KW-0560">Oxidoreductase</keyword>
<dbReference type="Gene3D" id="3.40.50.720">
    <property type="entry name" value="NAD(P)-binding Rossmann-like Domain"/>
    <property type="match status" value="1"/>
</dbReference>
<comment type="caution">
    <text evidence="5">The sequence shown here is derived from an EMBL/GenBank/DDBJ whole genome shotgun (WGS) entry which is preliminary data.</text>
</comment>
<proteinExistence type="predicted"/>
<keyword evidence="3" id="KW-0521">NADP</keyword>